<keyword evidence="14 16" id="KW-0472">Membrane</keyword>
<dbReference type="GO" id="GO:0005524">
    <property type="term" value="F:ATP binding"/>
    <property type="evidence" value="ECO:0007669"/>
    <property type="project" value="UniProtKB-KW"/>
</dbReference>
<dbReference type="Pfam" id="PF02518">
    <property type="entry name" value="HATPase_c"/>
    <property type="match status" value="1"/>
</dbReference>
<reference evidence="19 20" key="1">
    <citation type="submission" date="2019-06" db="EMBL/GenBank/DDBJ databases">
        <title>Martelella lutilitoris sp. nov., isolated from a tidal mudflat.</title>
        <authorList>
            <person name="Kim Y.-J."/>
        </authorList>
    </citation>
    <scope>NUCLEOTIDE SEQUENCE [LARGE SCALE GENOMIC DNA]</scope>
    <source>
        <strain evidence="19 20">GH2-6</strain>
    </source>
</reference>
<dbReference type="InterPro" id="IPR036097">
    <property type="entry name" value="HisK_dim/P_sf"/>
</dbReference>
<dbReference type="InterPro" id="IPR004358">
    <property type="entry name" value="Sig_transdc_His_kin-like_C"/>
</dbReference>
<dbReference type="InterPro" id="IPR005467">
    <property type="entry name" value="His_kinase_dom"/>
</dbReference>
<dbReference type="GO" id="GO:0005886">
    <property type="term" value="C:plasma membrane"/>
    <property type="evidence" value="ECO:0007669"/>
    <property type="project" value="UniProtKB-SubCell"/>
</dbReference>
<dbReference type="SMART" id="SM00388">
    <property type="entry name" value="HisKA"/>
    <property type="match status" value="1"/>
</dbReference>
<feature type="domain" description="HAMP" evidence="18">
    <location>
        <begin position="209"/>
        <end position="261"/>
    </location>
</feature>
<evidence type="ECO:0000256" key="16">
    <source>
        <dbReference type="SAM" id="Phobius"/>
    </source>
</evidence>
<feature type="region of interest" description="Disordered" evidence="15">
    <location>
        <begin position="120"/>
        <end position="155"/>
    </location>
</feature>
<evidence type="ECO:0000256" key="5">
    <source>
        <dbReference type="ARBA" id="ARBA00022519"/>
    </source>
</evidence>
<evidence type="ECO:0000256" key="11">
    <source>
        <dbReference type="ARBA" id="ARBA00022840"/>
    </source>
</evidence>
<comment type="caution">
    <text evidence="19">The sequence shown here is derived from an EMBL/GenBank/DDBJ whole genome shotgun (WGS) entry which is preliminary data.</text>
</comment>
<accession>A0A5C4JRZ3</accession>
<dbReference type="RefSeq" id="WP_138747940.1">
    <property type="nucleotide sequence ID" value="NZ_VCLB01000004.1"/>
</dbReference>
<evidence type="ECO:0000256" key="4">
    <source>
        <dbReference type="ARBA" id="ARBA00022475"/>
    </source>
</evidence>
<dbReference type="AlphaFoldDB" id="A0A5C4JRZ3"/>
<dbReference type="CDD" id="cd06225">
    <property type="entry name" value="HAMP"/>
    <property type="match status" value="1"/>
</dbReference>
<evidence type="ECO:0000259" key="18">
    <source>
        <dbReference type="PROSITE" id="PS50885"/>
    </source>
</evidence>
<dbReference type="SUPFAM" id="SSF47384">
    <property type="entry name" value="Homodimeric domain of signal transducing histidine kinase"/>
    <property type="match status" value="1"/>
</dbReference>
<evidence type="ECO:0000256" key="13">
    <source>
        <dbReference type="ARBA" id="ARBA00023012"/>
    </source>
</evidence>
<evidence type="ECO:0000256" key="15">
    <source>
        <dbReference type="SAM" id="MobiDB-lite"/>
    </source>
</evidence>
<dbReference type="SUPFAM" id="SSF158472">
    <property type="entry name" value="HAMP domain-like"/>
    <property type="match status" value="1"/>
</dbReference>
<dbReference type="OrthoDB" id="9804645at2"/>
<dbReference type="SUPFAM" id="SSF55874">
    <property type="entry name" value="ATPase domain of HSP90 chaperone/DNA topoisomerase II/histidine kinase"/>
    <property type="match status" value="1"/>
</dbReference>
<dbReference type="PROSITE" id="PS50885">
    <property type="entry name" value="HAMP"/>
    <property type="match status" value="1"/>
</dbReference>
<dbReference type="SMART" id="SM00387">
    <property type="entry name" value="HATPase_c"/>
    <property type="match status" value="1"/>
</dbReference>
<keyword evidence="11" id="KW-0067">ATP-binding</keyword>
<dbReference type="Gene3D" id="3.30.565.10">
    <property type="entry name" value="Histidine kinase-like ATPase, C-terminal domain"/>
    <property type="match status" value="1"/>
</dbReference>
<evidence type="ECO:0000256" key="14">
    <source>
        <dbReference type="ARBA" id="ARBA00023136"/>
    </source>
</evidence>
<evidence type="ECO:0000256" key="12">
    <source>
        <dbReference type="ARBA" id="ARBA00022989"/>
    </source>
</evidence>
<dbReference type="InterPro" id="IPR003660">
    <property type="entry name" value="HAMP_dom"/>
</dbReference>
<keyword evidence="13" id="KW-0902">Two-component regulatory system</keyword>
<keyword evidence="9" id="KW-0547">Nucleotide-binding</keyword>
<dbReference type="EMBL" id="VCLB01000004">
    <property type="protein sequence ID" value="TNB48235.1"/>
    <property type="molecule type" value="Genomic_DNA"/>
</dbReference>
<keyword evidence="12 16" id="KW-1133">Transmembrane helix</keyword>
<keyword evidence="5" id="KW-0997">Cell inner membrane</keyword>
<dbReference type="Proteomes" id="UP000307874">
    <property type="component" value="Unassembled WGS sequence"/>
</dbReference>
<evidence type="ECO:0000256" key="6">
    <source>
        <dbReference type="ARBA" id="ARBA00022553"/>
    </source>
</evidence>
<evidence type="ECO:0000256" key="2">
    <source>
        <dbReference type="ARBA" id="ARBA00004429"/>
    </source>
</evidence>
<dbReference type="Pfam" id="PF00672">
    <property type="entry name" value="HAMP"/>
    <property type="match status" value="1"/>
</dbReference>
<name>A0A5C4JRZ3_9HYPH</name>
<keyword evidence="20" id="KW-1185">Reference proteome</keyword>
<feature type="transmembrane region" description="Helical" evidence="16">
    <location>
        <begin position="190"/>
        <end position="208"/>
    </location>
</feature>
<evidence type="ECO:0000256" key="7">
    <source>
        <dbReference type="ARBA" id="ARBA00022679"/>
    </source>
</evidence>
<evidence type="ECO:0000256" key="10">
    <source>
        <dbReference type="ARBA" id="ARBA00022777"/>
    </source>
</evidence>
<protein>
    <recommendedName>
        <fullName evidence="3">histidine kinase</fullName>
        <ecNumber evidence="3">2.7.13.3</ecNumber>
    </recommendedName>
</protein>
<dbReference type="Pfam" id="PF00512">
    <property type="entry name" value="HisKA"/>
    <property type="match status" value="1"/>
</dbReference>
<evidence type="ECO:0000313" key="20">
    <source>
        <dbReference type="Proteomes" id="UP000307874"/>
    </source>
</evidence>
<evidence type="ECO:0000256" key="3">
    <source>
        <dbReference type="ARBA" id="ARBA00012438"/>
    </source>
</evidence>
<dbReference type="InterPro" id="IPR003594">
    <property type="entry name" value="HATPase_dom"/>
</dbReference>
<evidence type="ECO:0000256" key="1">
    <source>
        <dbReference type="ARBA" id="ARBA00000085"/>
    </source>
</evidence>
<dbReference type="InterPro" id="IPR036890">
    <property type="entry name" value="HATPase_C_sf"/>
</dbReference>
<dbReference type="PROSITE" id="PS50109">
    <property type="entry name" value="HIS_KIN"/>
    <property type="match status" value="1"/>
</dbReference>
<dbReference type="CDD" id="cd00082">
    <property type="entry name" value="HisKA"/>
    <property type="match status" value="1"/>
</dbReference>
<keyword evidence="10" id="KW-0418">Kinase</keyword>
<dbReference type="GO" id="GO:0000155">
    <property type="term" value="F:phosphorelay sensor kinase activity"/>
    <property type="evidence" value="ECO:0007669"/>
    <property type="project" value="InterPro"/>
</dbReference>
<keyword evidence="4" id="KW-1003">Cell membrane</keyword>
<dbReference type="Gene3D" id="1.10.287.130">
    <property type="match status" value="1"/>
</dbReference>
<keyword evidence="7" id="KW-0808">Transferase</keyword>
<proteinExistence type="predicted"/>
<evidence type="ECO:0000256" key="8">
    <source>
        <dbReference type="ARBA" id="ARBA00022692"/>
    </source>
</evidence>
<dbReference type="PANTHER" id="PTHR44936">
    <property type="entry name" value="SENSOR PROTEIN CREC"/>
    <property type="match status" value="1"/>
</dbReference>
<feature type="compositionally biased region" description="Low complexity" evidence="15">
    <location>
        <begin position="133"/>
        <end position="146"/>
    </location>
</feature>
<dbReference type="PRINTS" id="PR00344">
    <property type="entry name" value="BCTRLSENSOR"/>
</dbReference>
<dbReference type="SMART" id="SM00304">
    <property type="entry name" value="HAMP"/>
    <property type="match status" value="1"/>
</dbReference>
<dbReference type="InterPro" id="IPR003661">
    <property type="entry name" value="HisK_dim/P_dom"/>
</dbReference>
<dbReference type="PANTHER" id="PTHR44936:SF5">
    <property type="entry name" value="SENSOR HISTIDINE KINASE ENVZ"/>
    <property type="match status" value="1"/>
</dbReference>
<evidence type="ECO:0000259" key="17">
    <source>
        <dbReference type="PROSITE" id="PS50109"/>
    </source>
</evidence>
<keyword evidence="6" id="KW-0597">Phosphoprotein</keyword>
<comment type="catalytic activity">
    <reaction evidence="1">
        <text>ATP + protein L-histidine = ADP + protein N-phospho-L-histidine.</text>
        <dbReference type="EC" id="2.7.13.3"/>
    </reaction>
</comment>
<evidence type="ECO:0000313" key="19">
    <source>
        <dbReference type="EMBL" id="TNB48235.1"/>
    </source>
</evidence>
<keyword evidence="8 16" id="KW-0812">Transmembrane</keyword>
<dbReference type="InterPro" id="IPR050980">
    <property type="entry name" value="2C_sensor_his_kinase"/>
</dbReference>
<dbReference type="EC" id="2.7.13.3" evidence="3"/>
<organism evidence="19 20">
    <name type="scientific">Martelella lutilitoris</name>
    <dbReference type="NCBI Taxonomy" id="2583532"/>
    <lineage>
        <taxon>Bacteria</taxon>
        <taxon>Pseudomonadati</taxon>
        <taxon>Pseudomonadota</taxon>
        <taxon>Alphaproteobacteria</taxon>
        <taxon>Hyphomicrobiales</taxon>
        <taxon>Aurantimonadaceae</taxon>
        <taxon>Martelella</taxon>
    </lineage>
</organism>
<evidence type="ECO:0000256" key="9">
    <source>
        <dbReference type="ARBA" id="ARBA00022741"/>
    </source>
</evidence>
<sequence length="470" mass="51030">MRALLPRTLRGQIIALIVVALAIAQALTLWLFVDQRALAVRSALAIEAADRAGSTARLLEDAPQDLRSEILQAASSSLVRFAIGPEPLVTSETGSAPNWIERRIRAVFATDDPRTIRVDLHTDQPRPLPRAGPAPGQGQMHGMGQMRPPPGQPPVSATALDLSIALADGSWLNVTSRFRDPPYQWVWSEALPFALTAGLLAIVLWFALARLTGPLRSLAGAADRLGRGEDVKPIAVTGPEEMRRLALSFNEMQARLDRFVRERTQLLGALGHDLRSPLTALRVRAEMVDDEETRERMIATIEEMREMVEATLAFSRGMAMNEPVETVNLKTFLAGLARELGETGLAVTTGPIEDAELRLRPLSMRRALRNLIENAVRYGHSATVSATRHNGSTLILIDDEGPGIAQQEMDRVFEPFVRLETSRSRETGGVGLGLSIARTAILAHGGGIALENRPEGGLRVTVTLPVSPSA</sequence>
<comment type="subcellular location">
    <subcellularLocation>
        <location evidence="2">Cell inner membrane</location>
        <topology evidence="2">Multi-pass membrane protein</topology>
    </subcellularLocation>
</comment>
<feature type="domain" description="Histidine kinase" evidence="17">
    <location>
        <begin position="269"/>
        <end position="468"/>
    </location>
</feature>
<gene>
    <name evidence="19" type="ORF">FF124_07825</name>
</gene>
<feature type="transmembrane region" description="Helical" evidence="16">
    <location>
        <begin position="12"/>
        <end position="33"/>
    </location>
</feature>